<name>A0A371X4L1_9HYPH</name>
<dbReference type="GO" id="GO:0030170">
    <property type="term" value="F:pyridoxal phosphate binding"/>
    <property type="evidence" value="ECO:0007669"/>
    <property type="project" value="InterPro"/>
</dbReference>
<dbReference type="GO" id="GO:0003824">
    <property type="term" value="F:catalytic activity"/>
    <property type="evidence" value="ECO:0007669"/>
    <property type="project" value="InterPro"/>
</dbReference>
<evidence type="ECO:0000313" key="2">
    <source>
        <dbReference type="EMBL" id="RFC64147.1"/>
    </source>
</evidence>
<keyword evidence="3" id="KW-1185">Reference proteome</keyword>
<dbReference type="Pfam" id="PF03476">
    <property type="entry name" value="MOSC_N"/>
    <property type="match status" value="1"/>
</dbReference>
<dbReference type="AlphaFoldDB" id="A0A371X4L1"/>
<evidence type="ECO:0000259" key="1">
    <source>
        <dbReference type="PROSITE" id="PS51340"/>
    </source>
</evidence>
<dbReference type="InterPro" id="IPR005303">
    <property type="entry name" value="MOCOS_middle"/>
</dbReference>
<evidence type="ECO:0000313" key="3">
    <source>
        <dbReference type="Proteomes" id="UP000264310"/>
    </source>
</evidence>
<gene>
    <name evidence="2" type="ORF">DYI37_07240</name>
</gene>
<dbReference type="EMBL" id="QURL01000003">
    <property type="protein sequence ID" value="RFC64147.1"/>
    <property type="molecule type" value="Genomic_DNA"/>
</dbReference>
<dbReference type="SUPFAM" id="SSF141673">
    <property type="entry name" value="MOSC N-terminal domain-like"/>
    <property type="match status" value="1"/>
</dbReference>
<dbReference type="SUPFAM" id="SSF50800">
    <property type="entry name" value="PK beta-barrel domain-like"/>
    <property type="match status" value="1"/>
</dbReference>
<reference evidence="2 3" key="1">
    <citation type="submission" date="2018-08" db="EMBL/GenBank/DDBJ databases">
        <title>Fulvimarina sp. 85, whole genome shotgun sequence.</title>
        <authorList>
            <person name="Tuo L."/>
        </authorList>
    </citation>
    <scope>NUCLEOTIDE SEQUENCE [LARGE SCALE GENOMIC DNA]</scope>
    <source>
        <strain evidence="2 3">85</strain>
    </source>
</reference>
<dbReference type="PROSITE" id="PS51340">
    <property type="entry name" value="MOSC"/>
    <property type="match status" value="1"/>
</dbReference>
<dbReference type="Proteomes" id="UP000264310">
    <property type="component" value="Unassembled WGS sequence"/>
</dbReference>
<dbReference type="RefSeq" id="WP_116682565.1">
    <property type="nucleotide sequence ID" value="NZ_QURL01000003.1"/>
</dbReference>
<feature type="domain" description="MOSC" evidence="1">
    <location>
        <begin position="116"/>
        <end position="269"/>
    </location>
</feature>
<sequence length="279" mass="30972">MQLGSIHVHPVKGGRSVSLEAAELSREGLLGDRRWMLVDADGKFVTQRQMPALARLEAEMTEDGLILVFGETGERFVPFPDGSERLTARIWRDAVDVALADPETQGAIARWFGRDLRLVYQDRVERLADPDFAPDESPVSLADGYPILIATTASLRDLNSRLVYDGLDPVPMSRFRPNLVIDEAEAWREDGWSAIRIGGVVLDLVKPCARCTVTTVDQMDGAFAGEEPLRILRETRMSADRRVPGVLFGWNAVPRGEGRLDVGDRVEVLATHERDIVRG</sequence>
<accession>A0A371X4L1</accession>
<dbReference type="PANTHER" id="PTHR14237">
    <property type="entry name" value="MOLYBDOPTERIN COFACTOR SULFURASE MOSC"/>
    <property type="match status" value="1"/>
</dbReference>
<dbReference type="GO" id="GO:0030151">
    <property type="term" value="F:molybdenum ion binding"/>
    <property type="evidence" value="ECO:0007669"/>
    <property type="project" value="InterPro"/>
</dbReference>
<dbReference type="InterPro" id="IPR005302">
    <property type="entry name" value="MoCF_Sase_C"/>
</dbReference>
<organism evidence="2 3">
    <name type="scientific">Fulvimarina endophytica</name>
    <dbReference type="NCBI Taxonomy" id="2293836"/>
    <lineage>
        <taxon>Bacteria</taxon>
        <taxon>Pseudomonadati</taxon>
        <taxon>Pseudomonadota</taxon>
        <taxon>Alphaproteobacteria</taxon>
        <taxon>Hyphomicrobiales</taxon>
        <taxon>Aurantimonadaceae</taxon>
        <taxon>Fulvimarina</taxon>
    </lineage>
</organism>
<dbReference type="PANTHER" id="PTHR14237:SF19">
    <property type="entry name" value="MITOCHONDRIAL AMIDOXIME REDUCING COMPONENT 1"/>
    <property type="match status" value="1"/>
</dbReference>
<protein>
    <submittedName>
        <fullName evidence="2">MOSC domain-containing protein</fullName>
    </submittedName>
</protein>
<comment type="caution">
    <text evidence="2">The sequence shown here is derived from an EMBL/GenBank/DDBJ whole genome shotgun (WGS) entry which is preliminary data.</text>
</comment>
<proteinExistence type="predicted"/>
<dbReference type="Pfam" id="PF03473">
    <property type="entry name" value="MOSC"/>
    <property type="match status" value="1"/>
</dbReference>
<dbReference type="InterPro" id="IPR011037">
    <property type="entry name" value="Pyrv_Knase-like_insert_dom_sf"/>
</dbReference>
<dbReference type="OrthoDB" id="581532at2"/>